<dbReference type="AlphaFoldDB" id="A0A9X0BMP2"/>
<gene>
    <name evidence="3" type="ORF">N7530_006885</name>
</gene>
<evidence type="ECO:0000259" key="2">
    <source>
        <dbReference type="Pfam" id="PF25324"/>
    </source>
</evidence>
<proteinExistence type="predicted"/>
<feature type="domain" description="DUF7881" evidence="2">
    <location>
        <begin position="7"/>
        <end position="78"/>
    </location>
</feature>
<comment type="caution">
    <text evidence="3">The sequence shown here is derived from an EMBL/GenBank/DDBJ whole genome shotgun (WGS) entry which is preliminary data.</text>
</comment>
<dbReference type="InterPro" id="IPR003615">
    <property type="entry name" value="HNH_nuc"/>
</dbReference>
<keyword evidence="4" id="KW-1185">Reference proteome</keyword>
<organism evidence="3 4">
    <name type="scientific">Penicillium desertorum</name>
    <dbReference type="NCBI Taxonomy" id="1303715"/>
    <lineage>
        <taxon>Eukaryota</taxon>
        <taxon>Fungi</taxon>
        <taxon>Dikarya</taxon>
        <taxon>Ascomycota</taxon>
        <taxon>Pezizomycotina</taxon>
        <taxon>Eurotiomycetes</taxon>
        <taxon>Eurotiomycetidae</taxon>
        <taxon>Eurotiales</taxon>
        <taxon>Aspergillaceae</taxon>
        <taxon>Penicillium</taxon>
    </lineage>
</organism>
<dbReference type="Pfam" id="PF25324">
    <property type="entry name" value="DUF7881"/>
    <property type="match status" value="1"/>
</dbReference>
<dbReference type="OrthoDB" id="2142759at2759"/>
<accession>A0A9X0BMP2</accession>
<dbReference type="InterPro" id="IPR057203">
    <property type="entry name" value="DUF7881"/>
</dbReference>
<protein>
    <recommendedName>
        <fullName evidence="5">HNH nuclease domain-containing protein</fullName>
    </recommendedName>
</protein>
<reference evidence="3" key="1">
    <citation type="submission" date="2022-12" db="EMBL/GenBank/DDBJ databases">
        <authorList>
            <person name="Petersen C."/>
        </authorList>
    </citation>
    <scope>NUCLEOTIDE SEQUENCE</scope>
    <source>
        <strain evidence="3">IBT 17660</strain>
    </source>
</reference>
<evidence type="ECO:0000259" key="1">
    <source>
        <dbReference type="Pfam" id="PF13391"/>
    </source>
</evidence>
<dbReference type="Proteomes" id="UP001147760">
    <property type="component" value="Unassembled WGS sequence"/>
</dbReference>
<dbReference type="EMBL" id="JAPWDO010000004">
    <property type="protein sequence ID" value="KAJ5472884.1"/>
    <property type="molecule type" value="Genomic_DNA"/>
</dbReference>
<reference evidence="3" key="2">
    <citation type="journal article" date="2023" name="IMA Fungus">
        <title>Comparative genomic study of the Penicillium genus elucidates a diverse pangenome and 15 lateral gene transfer events.</title>
        <authorList>
            <person name="Petersen C."/>
            <person name="Sorensen T."/>
            <person name="Nielsen M.R."/>
            <person name="Sondergaard T.E."/>
            <person name="Sorensen J.L."/>
            <person name="Fitzpatrick D.A."/>
            <person name="Frisvad J.C."/>
            <person name="Nielsen K.L."/>
        </authorList>
    </citation>
    <scope>NUCLEOTIDE SEQUENCE</scope>
    <source>
        <strain evidence="3">IBT 17660</strain>
    </source>
</reference>
<name>A0A9X0BMP2_9EURO</name>
<sequence>MSRSCLRNVNLFDGLTRDHLGGVRQNGSITSINSFNMLTDILLVVEAPITIKLRDTGHPLPLNTEPFKAGDYDIFCSQGNLRRKITDDVCMLRLVNQGESAQEDSFRDGVRARDGSWCGFEAAHIFPMEQEELWNKNNYSQWITNETGCHSATIDSIQNGILLSASMHRLFDVYFVGVNPDDNYKITHFSYDNWGVDNRVLEDVCRKEGSSDRVADGLCRWHFRQCVLANTKGDGEPVFEHDFPPGTGYDRRDPPGVVSRRAYGIGAQFPASGFAG</sequence>
<evidence type="ECO:0000313" key="3">
    <source>
        <dbReference type="EMBL" id="KAJ5472884.1"/>
    </source>
</evidence>
<evidence type="ECO:0008006" key="5">
    <source>
        <dbReference type="Google" id="ProtNLM"/>
    </source>
</evidence>
<feature type="domain" description="HNH nuclease" evidence="1">
    <location>
        <begin position="119"/>
        <end position="178"/>
    </location>
</feature>
<evidence type="ECO:0000313" key="4">
    <source>
        <dbReference type="Proteomes" id="UP001147760"/>
    </source>
</evidence>
<dbReference type="Pfam" id="PF13391">
    <property type="entry name" value="HNH_2"/>
    <property type="match status" value="1"/>
</dbReference>